<dbReference type="Gene3D" id="1.10.357.10">
    <property type="entry name" value="Tetracycline Repressor, domain 2"/>
    <property type="match status" value="1"/>
</dbReference>
<evidence type="ECO:0000313" key="6">
    <source>
        <dbReference type="EMBL" id="QVT80400.1"/>
    </source>
</evidence>
<dbReference type="InterPro" id="IPR036271">
    <property type="entry name" value="Tet_transcr_reg_TetR-rel_C_sf"/>
</dbReference>
<dbReference type="InterPro" id="IPR050109">
    <property type="entry name" value="HTH-type_TetR-like_transc_reg"/>
</dbReference>
<dbReference type="PANTHER" id="PTHR30055">
    <property type="entry name" value="HTH-TYPE TRANSCRIPTIONAL REGULATOR RUTR"/>
    <property type="match status" value="1"/>
</dbReference>
<reference evidence="6 7" key="1">
    <citation type="submission" date="2021-05" db="EMBL/GenBank/DDBJ databases">
        <title>Complete genome of Nocardioides aquaticus KCTC 9944T isolated from meromictic and hypersaline Ekho Lake, Antarctica.</title>
        <authorList>
            <person name="Hwang K."/>
            <person name="Kim K.M."/>
            <person name="Choe H."/>
        </authorList>
    </citation>
    <scope>NUCLEOTIDE SEQUENCE [LARGE SCALE GENOMIC DNA]</scope>
    <source>
        <strain evidence="6 7">KCTC 9944</strain>
    </source>
</reference>
<feature type="domain" description="HTH tetR-type" evidence="5">
    <location>
        <begin position="21"/>
        <end position="82"/>
    </location>
</feature>
<evidence type="ECO:0000256" key="2">
    <source>
        <dbReference type="ARBA" id="ARBA00023125"/>
    </source>
</evidence>
<dbReference type="Proteomes" id="UP000679307">
    <property type="component" value="Chromosome"/>
</dbReference>
<dbReference type="PANTHER" id="PTHR30055:SF234">
    <property type="entry name" value="HTH-TYPE TRANSCRIPTIONAL REGULATOR BETI"/>
    <property type="match status" value="1"/>
</dbReference>
<dbReference type="EMBL" id="CP075371">
    <property type="protein sequence ID" value="QVT80400.1"/>
    <property type="molecule type" value="Genomic_DNA"/>
</dbReference>
<dbReference type="InterPro" id="IPR009057">
    <property type="entry name" value="Homeodomain-like_sf"/>
</dbReference>
<keyword evidence="1" id="KW-0805">Transcription regulation</keyword>
<name>A0ABX8EIR0_9ACTN</name>
<evidence type="ECO:0000256" key="1">
    <source>
        <dbReference type="ARBA" id="ARBA00023015"/>
    </source>
</evidence>
<gene>
    <name evidence="6" type="ORF">ENKNEFLB_02795</name>
</gene>
<dbReference type="RefSeq" id="WP_214055952.1">
    <property type="nucleotide sequence ID" value="NZ_CP075371.1"/>
</dbReference>
<dbReference type="SUPFAM" id="SSF48498">
    <property type="entry name" value="Tetracyclin repressor-like, C-terminal domain"/>
    <property type="match status" value="1"/>
</dbReference>
<feature type="DNA-binding region" description="H-T-H motif" evidence="4">
    <location>
        <begin position="45"/>
        <end position="64"/>
    </location>
</feature>
<protein>
    <submittedName>
        <fullName evidence="6">HTH-type transcriptional regulator</fullName>
    </submittedName>
</protein>
<organism evidence="6 7">
    <name type="scientific">Nocardioides aquaticus</name>
    <dbReference type="NCBI Taxonomy" id="160826"/>
    <lineage>
        <taxon>Bacteria</taxon>
        <taxon>Bacillati</taxon>
        <taxon>Actinomycetota</taxon>
        <taxon>Actinomycetes</taxon>
        <taxon>Propionibacteriales</taxon>
        <taxon>Nocardioidaceae</taxon>
        <taxon>Nocardioides</taxon>
    </lineage>
</organism>
<dbReference type="Pfam" id="PF00440">
    <property type="entry name" value="TetR_N"/>
    <property type="match status" value="1"/>
</dbReference>
<evidence type="ECO:0000313" key="7">
    <source>
        <dbReference type="Proteomes" id="UP000679307"/>
    </source>
</evidence>
<dbReference type="SUPFAM" id="SSF46689">
    <property type="entry name" value="Homeodomain-like"/>
    <property type="match status" value="1"/>
</dbReference>
<evidence type="ECO:0000256" key="4">
    <source>
        <dbReference type="PROSITE-ProRule" id="PRU00335"/>
    </source>
</evidence>
<accession>A0ABX8EIR0</accession>
<keyword evidence="2 4" id="KW-0238">DNA-binding</keyword>
<dbReference type="InterPro" id="IPR001647">
    <property type="entry name" value="HTH_TetR"/>
</dbReference>
<evidence type="ECO:0000256" key="3">
    <source>
        <dbReference type="ARBA" id="ARBA00023163"/>
    </source>
</evidence>
<keyword evidence="3" id="KW-0804">Transcription</keyword>
<keyword evidence="7" id="KW-1185">Reference proteome</keyword>
<sequence>MAGTGGKGTDGRQARWDRHNLVRRRHILDAALDVLEEVGPGVEVKVQEVAVAAGLSRTVVYRHFDDRADLDGAVRERIVEQIRDEVQPVVSLDGTPLDIVKRIIAAYVGWAAAHPALHRFAEQEPPNGGGSHMEAAIAQIAQQIEDLFSMAVQVLGVRLDDDDRQSLDPLVFGMVGAVFTAVRRWMGRAVREPAAPAFVERLSEAIFHQIAGLAATRGVVLERDVPLEVLLADAFDEPAPGGTPAMSTDDEGEQ</sequence>
<evidence type="ECO:0000259" key="5">
    <source>
        <dbReference type="PROSITE" id="PS50977"/>
    </source>
</evidence>
<proteinExistence type="predicted"/>
<dbReference type="PROSITE" id="PS50977">
    <property type="entry name" value="HTH_TETR_2"/>
    <property type="match status" value="1"/>
</dbReference>